<evidence type="ECO:0000256" key="1">
    <source>
        <dbReference type="ARBA" id="ARBA00004496"/>
    </source>
</evidence>
<evidence type="ECO:0008006" key="6">
    <source>
        <dbReference type="Google" id="ProtNLM"/>
    </source>
</evidence>
<comment type="subcellular location">
    <subcellularLocation>
        <location evidence="1">Cytoplasm</location>
    </subcellularLocation>
</comment>
<dbReference type="AlphaFoldDB" id="A0A2S5BD15"/>
<evidence type="ECO:0000256" key="3">
    <source>
        <dbReference type="SAM" id="MobiDB-lite"/>
    </source>
</evidence>
<gene>
    <name evidence="4" type="ORF">BMF94_2422</name>
</gene>
<name>A0A2S5BD15_9BASI</name>
<feature type="compositionally biased region" description="Basic and acidic residues" evidence="3">
    <location>
        <begin position="66"/>
        <end position="77"/>
    </location>
</feature>
<feature type="compositionally biased region" description="Basic and acidic residues" evidence="3">
    <location>
        <begin position="86"/>
        <end position="95"/>
    </location>
</feature>
<dbReference type="STRING" id="741276.A0A2S5BD15"/>
<feature type="region of interest" description="Disordered" evidence="3">
    <location>
        <begin position="44"/>
        <end position="177"/>
    </location>
</feature>
<dbReference type="Pfam" id="PF04912">
    <property type="entry name" value="Dynamitin"/>
    <property type="match status" value="1"/>
</dbReference>
<keyword evidence="2" id="KW-0963">Cytoplasm</keyword>
<dbReference type="InterPro" id="IPR028133">
    <property type="entry name" value="Dynamitin"/>
</dbReference>
<organism evidence="4 5">
    <name type="scientific">Rhodotorula taiwanensis</name>
    <dbReference type="NCBI Taxonomy" id="741276"/>
    <lineage>
        <taxon>Eukaryota</taxon>
        <taxon>Fungi</taxon>
        <taxon>Dikarya</taxon>
        <taxon>Basidiomycota</taxon>
        <taxon>Pucciniomycotina</taxon>
        <taxon>Microbotryomycetes</taxon>
        <taxon>Sporidiobolales</taxon>
        <taxon>Sporidiobolaceae</taxon>
        <taxon>Rhodotorula</taxon>
    </lineage>
</organism>
<protein>
    <recommendedName>
        <fullName evidence="6">Dynamitin</fullName>
    </recommendedName>
</protein>
<feature type="region of interest" description="Disordered" evidence="3">
    <location>
        <begin position="356"/>
        <end position="389"/>
    </location>
</feature>
<dbReference type="PANTHER" id="PTHR15346">
    <property type="entry name" value="DYNACTIN SUBUNIT"/>
    <property type="match status" value="1"/>
</dbReference>
<dbReference type="OrthoDB" id="4977at2759"/>
<dbReference type="GO" id="GO:0005869">
    <property type="term" value="C:dynactin complex"/>
    <property type="evidence" value="ECO:0007669"/>
    <property type="project" value="InterPro"/>
</dbReference>
<feature type="region of interest" description="Disordered" evidence="3">
    <location>
        <begin position="237"/>
        <end position="271"/>
    </location>
</feature>
<evidence type="ECO:0000313" key="4">
    <source>
        <dbReference type="EMBL" id="POY74660.1"/>
    </source>
</evidence>
<dbReference type="EMBL" id="PJQD01000023">
    <property type="protein sequence ID" value="POY74660.1"/>
    <property type="molecule type" value="Genomic_DNA"/>
</dbReference>
<sequence>MSKYASLPDIDTGADVFETADVPAEISYSVDTDSDDEFQVARVGSPTALRRAREGTTNQPASENIDGQHLDASEARRRFGAASLAARDRNGRDTARPPPRRPLPSATVYTAGEDPDERERESPLERLRRLRLELTELEEEVRRSEVERPQKPEPSAPGPTKTGVISSEAKPKQRREVSPAVILQQLQLLRGDLQGLGPHVEGVLEADGELTPKEGDIGPLAEKAKSSTGMLSQLDSTIPAPPPASTGLAGDATVGSGDGPSRTFARSSPTDVEKRVSALESMLGATDADVDEVQAMPSSLLQSVSRLDHLLTLLTQPRHLDSISRRVKVLVSDLERIHESRRKLGDTRPLHVALSGGMTLSTGGDGTAGTKSTLSSSTNGSGASSSLPPDAMQKIDELFALLPRIDPLLPLAPRLLTRLQSLSTLHASAATFNESLSSLKGQVDELGESEQGLKEVIHGLEKSFEENEARVKGNLEAMDKRVAAVVERLDRLTV</sequence>
<comment type="caution">
    <text evidence="4">The sequence shown here is derived from an EMBL/GenBank/DDBJ whole genome shotgun (WGS) entry which is preliminary data.</text>
</comment>
<feature type="compositionally biased region" description="Basic and acidic residues" evidence="3">
    <location>
        <begin position="117"/>
        <end position="151"/>
    </location>
</feature>
<evidence type="ECO:0000256" key="2">
    <source>
        <dbReference type="ARBA" id="ARBA00022490"/>
    </source>
</evidence>
<feature type="compositionally biased region" description="Low complexity" evidence="3">
    <location>
        <begin position="369"/>
        <end position="386"/>
    </location>
</feature>
<dbReference type="GO" id="GO:0007017">
    <property type="term" value="P:microtubule-based process"/>
    <property type="evidence" value="ECO:0007669"/>
    <property type="project" value="InterPro"/>
</dbReference>
<accession>A0A2S5BD15</accession>
<dbReference type="GO" id="GO:0005737">
    <property type="term" value="C:cytoplasm"/>
    <property type="evidence" value="ECO:0007669"/>
    <property type="project" value="UniProtKB-SubCell"/>
</dbReference>
<proteinExistence type="predicted"/>
<reference evidence="4 5" key="1">
    <citation type="journal article" date="2018" name="Front. Microbiol.">
        <title>Prospects for Fungal Bioremediation of Acidic Radioactive Waste Sites: Characterization and Genome Sequence of Rhodotorula taiwanensis MD1149.</title>
        <authorList>
            <person name="Tkavc R."/>
            <person name="Matrosova V.Y."/>
            <person name="Grichenko O.E."/>
            <person name="Gostincar C."/>
            <person name="Volpe R.P."/>
            <person name="Klimenkova P."/>
            <person name="Gaidamakova E.K."/>
            <person name="Zhou C.E."/>
            <person name="Stewart B.J."/>
            <person name="Lyman M.G."/>
            <person name="Malfatti S.A."/>
            <person name="Rubinfeld B."/>
            <person name="Courtot M."/>
            <person name="Singh J."/>
            <person name="Dalgard C.L."/>
            <person name="Hamilton T."/>
            <person name="Frey K.G."/>
            <person name="Gunde-Cimerman N."/>
            <person name="Dugan L."/>
            <person name="Daly M.J."/>
        </authorList>
    </citation>
    <scope>NUCLEOTIDE SEQUENCE [LARGE SCALE GENOMIC DNA]</scope>
    <source>
        <strain evidence="4 5">MD1149</strain>
    </source>
</reference>
<keyword evidence="5" id="KW-1185">Reference proteome</keyword>
<evidence type="ECO:0000313" key="5">
    <source>
        <dbReference type="Proteomes" id="UP000237144"/>
    </source>
</evidence>
<dbReference type="Proteomes" id="UP000237144">
    <property type="component" value="Unassembled WGS sequence"/>
</dbReference>